<evidence type="ECO:0000313" key="3">
    <source>
        <dbReference type="Proteomes" id="UP000283380"/>
    </source>
</evidence>
<protein>
    <submittedName>
        <fullName evidence="2">PTS sugar transporter subunit IIA</fullName>
    </submittedName>
</protein>
<proteinExistence type="predicted"/>
<dbReference type="InterPro" id="IPR016152">
    <property type="entry name" value="PTrfase/Anion_transptr"/>
</dbReference>
<accession>A0ABX9LUL2</accession>
<dbReference type="Proteomes" id="UP000283380">
    <property type="component" value="Unassembled WGS sequence"/>
</dbReference>
<dbReference type="PANTHER" id="PTHR47738:SF3">
    <property type="entry name" value="PHOSPHOTRANSFERASE SYSTEM MANNITOL_FRUCTOSE-SPECIFIC IIA DOMAIN CONTAINING PROTEIN"/>
    <property type="match status" value="1"/>
</dbReference>
<comment type="caution">
    <text evidence="2">The sequence shown here is derived from an EMBL/GenBank/DDBJ whole genome shotgun (WGS) entry which is preliminary data.</text>
</comment>
<evidence type="ECO:0000259" key="1">
    <source>
        <dbReference type="PROSITE" id="PS51094"/>
    </source>
</evidence>
<gene>
    <name evidence="2" type="ORF">DS834_06405</name>
</gene>
<dbReference type="Gene3D" id="3.40.930.10">
    <property type="entry name" value="Mannitol-specific EII, Chain A"/>
    <property type="match status" value="1"/>
</dbReference>
<evidence type="ECO:0000313" key="2">
    <source>
        <dbReference type="EMBL" id="RHW50902.1"/>
    </source>
</evidence>
<sequence>MKGGKTMFYQNLIDLNISVETEEELFDLVGSRLIKLDFANLGYIANLEKREISYPTGLKFSNISLALPHVDPQYVKQPFIYIARTTENLVLKQMGDCSEMTAQNFLFLGLKNGEKQPELLAQIMSAFQNTEFVNNYKNANTVNSILELTKKQFRRF</sequence>
<dbReference type="InterPro" id="IPR002178">
    <property type="entry name" value="PTS_EIIA_type-2_dom"/>
</dbReference>
<dbReference type="PANTHER" id="PTHR47738">
    <property type="entry name" value="PTS SYSTEM FRUCTOSE-LIKE EIIA COMPONENT-RELATED"/>
    <property type="match status" value="1"/>
</dbReference>
<feature type="domain" description="PTS EIIA type-2" evidence="1">
    <location>
        <begin position="6"/>
        <end position="152"/>
    </location>
</feature>
<keyword evidence="3" id="KW-1185">Reference proteome</keyword>
<keyword evidence="2" id="KW-0762">Sugar transport</keyword>
<keyword evidence="2" id="KW-0813">Transport</keyword>
<dbReference type="InterPro" id="IPR051541">
    <property type="entry name" value="PTS_SugarTrans_NitroReg"/>
</dbReference>
<name>A0ABX9LUL2_9LACO</name>
<dbReference type="PROSITE" id="PS51094">
    <property type="entry name" value="PTS_EIIA_TYPE_2"/>
    <property type="match status" value="1"/>
</dbReference>
<dbReference type="SUPFAM" id="SSF55804">
    <property type="entry name" value="Phoshotransferase/anion transport protein"/>
    <property type="match status" value="1"/>
</dbReference>
<dbReference type="EMBL" id="QOCU01000006">
    <property type="protein sequence ID" value="RHW50902.1"/>
    <property type="molecule type" value="Genomic_DNA"/>
</dbReference>
<organism evidence="2 3">
    <name type="scientific">Lactobacillus bombicola</name>
    <dbReference type="NCBI Taxonomy" id="1505723"/>
    <lineage>
        <taxon>Bacteria</taxon>
        <taxon>Bacillati</taxon>
        <taxon>Bacillota</taxon>
        <taxon>Bacilli</taxon>
        <taxon>Lactobacillales</taxon>
        <taxon>Lactobacillaceae</taxon>
        <taxon>Lactobacillus</taxon>
    </lineage>
</organism>
<dbReference type="Pfam" id="PF00359">
    <property type="entry name" value="PTS_EIIA_2"/>
    <property type="match status" value="1"/>
</dbReference>
<reference evidence="2 3" key="1">
    <citation type="submission" date="2018-07" db="EMBL/GenBank/DDBJ databases">
        <title>Genome sequences of six Lactobacillus spp. isolated from bumble bee guts.</title>
        <authorList>
            <person name="Motta E.V.S."/>
            <person name="Moran N.A."/>
        </authorList>
    </citation>
    <scope>NUCLEOTIDE SEQUENCE [LARGE SCALE GENOMIC DNA]</scope>
    <source>
        <strain evidence="2 3">BI-4G</strain>
    </source>
</reference>